<sequence>MSNDTRQASGGTSKAKRRLIDADEDGRQNATADDFASNPKRQRVSRACDSCRSKKDKCDGVQPVCSTCASLCRPCTYKANPKKRGLPTGYIRTLELLWGLVFCKIQGSEEVVRALLRAANIPSHLATMGKEAEGSDTLLSSWKNSIVLKEIERLLVSLEQPEDDQDKGSRPPGDNDSPADAEGSSVLSADALEWQIPEGLTIERENSGLSPIKTPSAVSAMRIHATRITRDSTTQTSSSTSVEDIPNISLGRALPHSLDYRSGRELLSQHTPQLPSNAWPLLDIYFSYTQCWFPILEKHDILRTAFRHSENDIPISPSAAGSGDHAALWAVLTLASIQEASISATRQLPQATSDHPDSNLFYATAKSFIPGENGVHEIGHAQALLILSLAKLGQQDWTAAWILVGQAVRISQCLGLDRVPVPGKDVGDSRAAARSKHVFLGCFVLETLVATQTGQVPSLRKSDLTKVGPINEDGLEEWHPWEDQTGLRPVETSRGSFHRGPLHALSTFNRLISLMCILNDTCCIQQSPNSPISHLESSERQLQLWVSALPKSYRVDLQRNSERPASPHIFGLEMMYEGVVSHLSLQLALHGGDGNIQTSYRKRATDSSQRILMLLQAYMESYSLSATCPTFGMLLTSGVLQTSDRGNPALAFDLEPGLKHKLRSFASHLATVWAAEGRTETGYRPIEKSPSASMPIMAPTSHPQGALPVIDPTAQSTPPQPLPATASTARRASLIDDTRVAMPGSEPFLSNQWMRTPSNVEDSAALSLPTPTPSLSINRAAESSHPAPPFKDTEAHRHRASISSSTRPTLNGTSMMSELTSPFPPAPPQYPPTYSEPNLNMGSFVDVDGYGTLRRPRIAPDLDALFDELASLDGTEKTDNLPEFMQNLGFVPDAGVPELYSYSNQVEPFMLAQNQPQLPGAEPTGHLRRESQSMNEVQSNPKR</sequence>
<organism evidence="1 2">
    <name type="scientific">Aspergillus melleus</name>
    <dbReference type="NCBI Taxonomy" id="138277"/>
    <lineage>
        <taxon>Eukaryota</taxon>
        <taxon>Fungi</taxon>
        <taxon>Dikarya</taxon>
        <taxon>Ascomycota</taxon>
        <taxon>Pezizomycotina</taxon>
        <taxon>Eurotiomycetes</taxon>
        <taxon>Eurotiomycetidae</taxon>
        <taxon>Eurotiales</taxon>
        <taxon>Aspergillaceae</taxon>
        <taxon>Aspergillus</taxon>
        <taxon>Aspergillus subgen. Circumdati</taxon>
    </lineage>
</organism>
<dbReference type="EMBL" id="JAOPJF010000034">
    <property type="protein sequence ID" value="KAK1143950.1"/>
    <property type="molecule type" value="Genomic_DNA"/>
</dbReference>
<evidence type="ECO:0000313" key="2">
    <source>
        <dbReference type="Proteomes" id="UP001177260"/>
    </source>
</evidence>
<evidence type="ECO:0000313" key="1">
    <source>
        <dbReference type="EMBL" id="KAK1143950.1"/>
    </source>
</evidence>
<reference evidence="1 2" key="1">
    <citation type="journal article" date="2023" name="ACS Omega">
        <title>Identification of the Neoaspergillic Acid Biosynthesis Gene Cluster by Establishing an In Vitro CRISPR-Ribonucleoprotein Genetic System in Aspergillus melleus.</title>
        <authorList>
            <person name="Yuan B."/>
            <person name="Grau M.F."/>
            <person name="Murata R.M."/>
            <person name="Torok T."/>
            <person name="Venkateswaran K."/>
            <person name="Stajich J.E."/>
            <person name="Wang C.C.C."/>
        </authorList>
    </citation>
    <scope>NUCLEOTIDE SEQUENCE [LARGE SCALE GENOMIC DNA]</scope>
    <source>
        <strain evidence="1 2">IMV 1140</strain>
    </source>
</reference>
<gene>
    <name evidence="1" type="ORF">N8T08_005859</name>
</gene>
<comment type="caution">
    <text evidence="1">The sequence shown here is derived from an EMBL/GenBank/DDBJ whole genome shotgun (WGS) entry which is preliminary data.</text>
</comment>
<dbReference type="Proteomes" id="UP001177260">
    <property type="component" value="Unassembled WGS sequence"/>
</dbReference>
<name>A0ACC3B1F5_9EURO</name>
<accession>A0ACC3B1F5</accession>
<protein>
    <submittedName>
        <fullName evidence="1">Uncharacterized protein</fullName>
    </submittedName>
</protein>
<proteinExistence type="predicted"/>
<keyword evidence="2" id="KW-1185">Reference proteome</keyword>